<evidence type="ECO:0000313" key="1">
    <source>
        <dbReference type="EMBL" id="TYI37008.1"/>
    </source>
</evidence>
<reference evidence="1 2" key="1">
    <citation type="submission" date="2019-07" db="EMBL/GenBank/DDBJ databases">
        <title>WGS assembly of Gossypium tomentosum.</title>
        <authorList>
            <person name="Chen Z.J."/>
            <person name="Sreedasyam A."/>
            <person name="Ando A."/>
            <person name="Song Q."/>
            <person name="De L."/>
            <person name="Hulse-Kemp A."/>
            <person name="Ding M."/>
            <person name="Ye W."/>
            <person name="Kirkbride R."/>
            <person name="Jenkins J."/>
            <person name="Plott C."/>
            <person name="Lovell J."/>
            <person name="Lin Y.-M."/>
            <person name="Vaughn R."/>
            <person name="Liu B."/>
            <person name="Li W."/>
            <person name="Simpson S."/>
            <person name="Scheffler B."/>
            <person name="Saski C."/>
            <person name="Grover C."/>
            <person name="Hu G."/>
            <person name="Conover J."/>
            <person name="Carlson J."/>
            <person name="Shu S."/>
            <person name="Boston L."/>
            <person name="Williams M."/>
            <person name="Peterson D."/>
            <person name="Mcgee K."/>
            <person name="Jones D."/>
            <person name="Wendel J."/>
            <person name="Stelly D."/>
            <person name="Grimwood J."/>
            <person name="Schmutz J."/>
        </authorList>
    </citation>
    <scope>NUCLEOTIDE SEQUENCE [LARGE SCALE GENOMIC DNA]</scope>
    <source>
        <strain evidence="1">7179.01</strain>
    </source>
</reference>
<name>A0A5D2R9X1_GOSTO</name>
<evidence type="ECO:0000313" key="2">
    <source>
        <dbReference type="Proteomes" id="UP000322667"/>
    </source>
</evidence>
<accession>A0A5D2R9X1</accession>
<keyword evidence="2" id="KW-1185">Reference proteome</keyword>
<gene>
    <name evidence="1" type="ORF">ES332_A03G181700v1</name>
</gene>
<sequence length="111" mass="12419">MGGLKAAGFHTLTYGSNPKMCSHQTTTIRWPTVNKRWPISPTEENSDHEREGQFVLKVWRETVRGCECGVGRGGRAEVEAPCGTPREILGFFLSKVLLDWAIWASYRVGPL</sequence>
<dbReference type="EMBL" id="CM017612">
    <property type="protein sequence ID" value="TYI37008.1"/>
    <property type="molecule type" value="Genomic_DNA"/>
</dbReference>
<proteinExistence type="predicted"/>
<protein>
    <submittedName>
        <fullName evidence="1">Uncharacterized protein</fullName>
    </submittedName>
</protein>
<organism evidence="1 2">
    <name type="scientific">Gossypium tomentosum</name>
    <name type="common">Hawaiian cotton</name>
    <name type="synonym">Gossypium sandvicense</name>
    <dbReference type="NCBI Taxonomy" id="34277"/>
    <lineage>
        <taxon>Eukaryota</taxon>
        <taxon>Viridiplantae</taxon>
        <taxon>Streptophyta</taxon>
        <taxon>Embryophyta</taxon>
        <taxon>Tracheophyta</taxon>
        <taxon>Spermatophyta</taxon>
        <taxon>Magnoliopsida</taxon>
        <taxon>eudicotyledons</taxon>
        <taxon>Gunneridae</taxon>
        <taxon>Pentapetalae</taxon>
        <taxon>rosids</taxon>
        <taxon>malvids</taxon>
        <taxon>Malvales</taxon>
        <taxon>Malvaceae</taxon>
        <taxon>Malvoideae</taxon>
        <taxon>Gossypium</taxon>
    </lineage>
</organism>
<dbReference type="Proteomes" id="UP000322667">
    <property type="component" value="Chromosome A03"/>
</dbReference>
<dbReference type="AlphaFoldDB" id="A0A5D2R9X1"/>